<feature type="chain" id="PRO_5043012537" evidence="9">
    <location>
        <begin position="23"/>
        <end position="762"/>
    </location>
</feature>
<name>A0AAN5AKW8_9BACT</name>
<dbReference type="Gene3D" id="2.170.130.10">
    <property type="entry name" value="TonB-dependent receptor, plug domain"/>
    <property type="match status" value="1"/>
</dbReference>
<accession>A0AAN5AKW8</accession>
<dbReference type="PROSITE" id="PS52016">
    <property type="entry name" value="TONB_DEPENDENT_REC_3"/>
    <property type="match status" value="1"/>
</dbReference>
<keyword evidence="4 8" id="KW-0812">Transmembrane</keyword>
<proteinExistence type="inferred from homology"/>
<reference evidence="11 12" key="1">
    <citation type="submission" date="2021-12" db="EMBL/GenBank/DDBJ databases">
        <title>Genome sequencing of bacteria with rrn-lacking chromosome and rrn-plasmid.</title>
        <authorList>
            <person name="Anda M."/>
            <person name="Iwasaki W."/>
        </authorList>
    </citation>
    <scope>NUCLEOTIDE SEQUENCE [LARGE SCALE GENOMIC DNA]</scope>
    <source>
        <strain evidence="11 12">NBRC 15940</strain>
    </source>
</reference>
<keyword evidence="2 8" id="KW-0813">Transport</keyword>
<dbReference type="GO" id="GO:0009279">
    <property type="term" value="C:cell outer membrane"/>
    <property type="evidence" value="ECO:0007669"/>
    <property type="project" value="UniProtKB-SubCell"/>
</dbReference>
<dbReference type="InterPro" id="IPR012910">
    <property type="entry name" value="Plug_dom"/>
</dbReference>
<evidence type="ECO:0000256" key="1">
    <source>
        <dbReference type="ARBA" id="ARBA00004571"/>
    </source>
</evidence>
<dbReference type="PANTHER" id="PTHR30069">
    <property type="entry name" value="TONB-DEPENDENT OUTER MEMBRANE RECEPTOR"/>
    <property type="match status" value="1"/>
</dbReference>
<feature type="signal peptide" evidence="9">
    <location>
        <begin position="1"/>
        <end position="22"/>
    </location>
</feature>
<keyword evidence="6 8" id="KW-0472">Membrane</keyword>
<dbReference type="Gene3D" id="2.40.170.20">
    <property type="entry name" value="TonB-dependent receptor, beta-barrel domain"/>
    <property type="match status" value="1"/>
</dbReference>
<evidence type="ECO:0000256" key="7">
    <source>
        <dbReference type="ARBA" id="ARBA00023237"/>
    </source>
</evidence>
<keyword evidence="3 8" id="KW-1134">Transmembrane beta strand</keyword>
<evidence type="ECO:0000256" key="4">
    <source>
        <dbReference type="ARBA" id="ARBA00022692"/>
    </source>
</evidence>
<evidence type="ECO:0000313" key="12">
    <source>
        <dbReference type="Proteomes" id="UP001310022"/>
    </source>
</evidence>
<dbReference type="PANTHER" id="PTHR30069:SF29">
    <property type="entry name" value="HEMOGLOBIN AND HEMOGLOBIN-HAPTOGLOBIN-BINDING PROTEIN 1-RELATED"/>
    <property type="match status" value="1"/>
</dbReference>
<dbReference type="RefSeq" id="WP_338236087.1">
    <property type="nucleotide sequence ID" value="NZ_BQKE01000001.1"/>
</dbReference>
<dbReference type="InterPro" id="IPR039426">
    <property type="entry name" value="TonB-dep_rcpt-like"/>
</dbReference>
<sequence>MNPMLRLFFCLFCFSLSLSGYAQKILQYEGQLIDAENNTPIPFALIADQHGKYGGISDENGNFSFKAPAGIVFTFSSVGYKTTSRPLQASQTISLIPAAKQLENVMIRANETPENILEKADKTIQLEELKSLPQFLGETDIIKNIQMQAGVSTVSEGTSSFFVRGGSADQNLILLDGVPIYEVSHLFGIVSVFNQDMLSSSDLYTGGIPARYGSRLSSVLDAKTKKPDLHQLNISGGVGLLSSRINVESPIIKEKLSVSISGRRSYIDYFQKQLAPEEAKRNFIYFGDLYGQIYFRPSEKDQIHISAYYGQDQFTSIDNFSFSWGNKLAQINWDHYFHKNFYIKTGANFSEFGFQMNNPADPQLAFLWENQVQNTQLFSEMNWKYSKSDLQIGFQANYSHYRPGEISPLSTFSQFLEFNLPQYHNTEYSIYIQENYSWDKLQLSFGLRSSVFQHIGPWEIRQNGQKISKIKDLAPVSSFYHISPRLNIHYQPKKNTDLFFSFQNMYQPVHQITNGTIPLPFNTWIPSFKNLNPQTSIQYTLGIEEQLNASFSTRVELFYKELTNVSEFSDNAQTIGNPDLIYDVRQGRGMGRGVEFTIDKTKGKLKGQFNYTYSRSIRKIDGVNQGKQYDTSFDRPHIFNLWMTYKINEQWKVGSTFQYASGRPTTLPSSKYQFRGYALNYFPQRNNYRMPDFHRLDLSATWTPKSNQDRRFKSSLTMGVYNVYNRKNLFTIMASNDSSGKAVFKQVYLFPVMPTLSYNFEF</sequence>
<gene>
    <name evidence="11" type="ORF">PEDI_08350</name>
</gene>
<dbReference type="Pfam" id="PF07715">
    <property type="entry name" value="Plug"/>
    <property type="match status" value="1"/>
</dbReference>
<evidence type="ECO:0000256" key="6">
    <source>
        <dbReference type="ARBA" id="ARBA00023136"/>
    </source>
</evidence>
<dbReference type="Pfam" id="PF13715">
    <property type="entry name" value="CarbopepD_reg_2"/>
    <property type="match status" value="1"/>
</dbReference>
<feature type="domain" description="TonB-dependent receptor plug" evidence="10">
    <location>
        <begin position="139"/>
        <end position="215"/>
    </location>
</feature>
<organism evidence="11 12">
    <name type="scientific">Persicobacter diffluens</name>
    <dbReference type="NCBI Taxonomy" id="981"/>
    <lineage>
        <taxon>Bacteria</taxon>
        <taxon>Pseudomonadati</taxon>
        <taxon>Bacteroidota</taxon>
        <taxon>Cytophagia</taxon>
        <taxon>Cytophagales</taxon>
        <taxon>Persicobacteraceae</taxon>
        <taxon>Persicobacter</taxon>
    </lineage>
</organism>
<dbReference type="EMBL" id="BQKE01000001">
    <property type="protein sequence ID" value="GJM60283.1"/>
    <property type="molecule type" value="Genomic_DNA"/>
</dbReference>
<comment type="subcellular location">
    <subcellularLocation>
        <location evidence="1 8">Cell outer membrane</location>
        <topology evidence="1 8">Multi-pass membrane protein</topology>
    </subcellularLocation>
</comment>
<dbReference type="AlphaFoldDB" id="A0AAN5AKW8"/>
<protein>
    <submittedName>
        <fullName evidence="11">Collagen-binding protein</fullName>
    </submittedName>
</protein>
<keyword evidence="11" id="KW-0176">Collagen</keyword>
<dbReference type="SUPFAM" id="SSF49464">
    <property type="entry name" value="Carboxypeptidase regulatory domain-like"/>
    <property type="match status" value="1"/>
</dbReference>
<comment type="similarity">
    <text evidence="8">Belongs to the TonB-dependent receptor family.</text>
</comment>
<evidence type="ECO:0000313" key="11">
    <source>
        <dbReference type="EMBL" id="GJM60283.1"/>
    </source>
</evidence>
<evidence type="ECO:0000259" key="10">
    <source>
        <dbReference type="Pfam" id="PF07715"/>
    </source>
</evidence>
<keyword evidence="5 9" id="KW-0732">Signal</keyword>
<keyword evidence="12" id="KW-1185">Reference proteome</keyword>
<evidence type="ECO:0000256" key="5">
    <source>
        <dbReference type="ARBA" id="ARBA00022729"/>
    </source>
</evidence>
<dbReference type="SUPFAM" id="SSF56935">
    <property type="entry name" value="Porins"/>
    <property type="match status" value="1"/>
</dbReference>
<evidence type="ECO:0000256" key="2">
    <source>
        <dbReference type="ARBA" id="ARBA00022448"/>
    </source>
</evidence>
<evidence type="ECO:0000256" key="3">
    <source>
        <dbReference type="ARBA" id="ARBA00022452"/>
    </source>
</evidence>
<dbReference type="Proteomes" id="UP001310022">
    <property type="component" value="Unassembled WGS sequence"/>
</dbReference>
<dbReference type="GO" id="GO:0015344">
    <property type="term" value="F:siderophore uptake transmembrane transporter activity"/>
    <property type="evidence" value="ECO:0007669"/>
    <property type="project" value="TreeGrafter"/>
</dbReference>
<comment type="caution">
    <text evidence="11">The sequence shown here is derived from an EMBL/GenBank/DDBJ whole genome shotgun (WGS) entry which is preliminary data.</text>
</comment>
<dbReference type="GO" id="GO:0044718">
    <property type="term" value="P:siderophore transmembrane transport"/>
    <property type="evidence" value="ECO:0007669"/>
    <property type="project" value="TreeGrafter"/>
</dbReference>
<dbReference type="InterPro" id="IPR037066">
    <property type="entry name" value="Plug_dom_sf"/>
</dbReference>
<dbReference type="InterPro" id="IPR036942">
    <property type="entry name" value="Beta-barrel_TonB_sf"/>
</dbReference>
<evidence type="ECO:0000256" key="9">
    <source>
        <dbReference type="SAM" id="SignalP"/>
    </source>
</evidence>
<dbReference type="InterPro" id="IPR008969">
    <property type="entry name" value="CarboxyPept-like_regulatory"/>
</dbReference>
<evidence type="ECO:0000256" key="8">
    <source>
        <dbReference type="PROSITE-ProRule" id="PRU01360"/>
    </source>
</evidence>
<keyword evidence="7 8" id="KW-0998">Cell outer membrane</keyword>